<evidence type="ECO:0000256" key="6">
    <source>
        <dbReference type="ARBA" id="ARBA00023316"/>
    </source>
</evidence>
<dbReference type="PANTHER" id="PTHR21581">
    <property type="entry name" value="D-ALANYL-D-ALANINE CARBOXYPEPTIDASE"/>
    <property type="match status" value="1"/>
</dbReference>
<evidence type="ECO:0000313" key="11">
    <source>
        <dbReference type="EMBL" id="RZU65183.1"/>
    </source>
</evidence>
<dbReference type="Proteomes" id="UP000291483">
    <property type="component" value="Unassembled WGS sequence"/>
</dbReference>
<comment type="similarity">
    <text evidence="1 9">Belongs to the peptidase S11 family.</text>
</comment>
<feature type="active site" evidence="7">
    <location>
        <position position="161"/>
    </location>
</feature>
<accession>A0A4Q8AMF3</accession>
<dbReference type="AlphaFoldDB" id="A0A4Q8AMF3"/>
<dbReference type="InterPro" id="IPR001967">
    <property type="entry name" value="Peptidase_S11_N"/>
</dbReference>
<keyword evidence="5" id="KW-0573">Peptidoglycan synthesis</keyword>
<evidence type="ECO:0000256" key="5">
    <source>
        <dbReference type="ARBA" id="ARBA00022984"/>
    </source>
</evidence>
<evidence type="ECO:0000256" key="3">
    <source>
        <dbReference type="ARBA" id="ARBA00022801"/>
    </source>
</evidence>
<dbReference type="InterPro" id="IPR018044">
    <property type="entry name" value="Peptidase_S11"/>
</dbReference>
<dbReference type="PRINTS" id="PR00725">
    <property type="entry name" value="DADACBPTASE1"/>
</dbReference>
<evidence type="ECO:0000313" key="12">
    <source>
        <dbReference type="Proteomes" id="UP000291483"/>
    </source>
</evidence>
<sequence>MTLTRRQIYRRRRIAVFSVAGVALIAVLSMLFYGVNALAAPLPATAIARSEVPVLTQAAAPVDWPGFGRTAVGQLGTTGILASEGDQSSGPIASITKVITSLVVLDAHPLGAGEAGPEIDYTEADVDIYWDTIAENGSSAPVVAGMSLSQRETLIALLLPSANNYAESLAIWAFGSEDAYLEAANAWIAEHGLTDTHVVDASGLSAGSVSSPANLVEIGKLAIAQPAIAEIVAMKSADLPTIGTVTNSNKLLGKHGVTGMKTGTTDEAGACLLYTADAVIDGQTVTLVGATLGAETHSELNDAVGTLLDSVFAGYHTVPLTAEGQQWASYSTEWGDTAAAESAASASLLVWSDTPVETTLDLPDVALVDDGAEIGSVTFTAGGQSASVPITANGTLGDPGMWWKLGNPR</sequence>
<keyword evidence="6" id="KW-0961">Cell wall biogenesis/degradation</keyword>
<dbReference type="PANTHER" id="PTHR21581:SF33">
    <property type="entry name" value="D-ALANYL-D-ALANINE CARBOXYPEPTIDASE DACB"/>
    <property type="match status" value="1"/>
</dbReference>
<evidence type="ECO:0000256" key="4">
    <source>
        <dbReference type="ARBA" id="ARBA00022960"/>
    </source>
</evidence>
<reference evidence="11 12" key="1">
    <citation type="submission" date="2019-02" db="EMBL/GenBank/DDBJ databases">
        <title>Sequencing the genomes of 1000 actinobacteria strains.</title>
        <authorList>
            <person name="Klenk H.-P."/>
        </authorList>
    </citation>
    <scope>NUCLEOTIDE SEQUENCE [LARGE SCALE GENOMIC DNA]</scope>
    <source>
        <strain evidence="11 12">DSM 18319</strain>
    </source>
</reference>
<dbReference type="GO" id="GO:0006508">
    <property type="term" value="P:proteolysis"/>
    <property type="evidence" value="ECO:0007669"/>
    <property type="project" value="InterPro"/>
</dbReference>
<name>A0A4Q8AMF3_9MICO</name>
<feature type="domain" description="Peptidase S11 D-alanyl-D-alanine carboxypeptidase A N-terminal" evidence="10">
    <location>
        <begin position="77"/>
        <end position="288"/>
    </location>
</feature>
<dbReference type="GO" id="GO:0009002">
    <property type="term" value="F:serine-type D-Ala-D-Ala carboxypeptidase activity"/>
    <property type="evidence" value="ECO:0007669"/>
    <property type="project" value="InterPro"/>
</dbReference>
<evidence type="ECO:0000256" key="2">
    <source>
        <dbReference type="ARBA" id="ARBA00022729"/>
    </source>
</evidence>
<dbReference type="SUPFAM" id="SSF56601">
    <property type="entry name" value="beta-lactamase/transpeptidase-like"/>
    <property type="match status" value="1"/>
</dbReference>
<evidence type="ECO:0000256" key="8">
    <source>
        <dbReference type="PIRSR" id="PIRSR618044-2"/>
    </source>
</evidence>
<organism evidence="11 12">
    <name type="scientific">Microterricola gilva</name>
    <dbReference type="NCBI Taxonomy" id="393267"/>
    <lineage>
        <taxon>Bacteria</taxon>
        <taxon>Bacillati</taxon>
        <taxon>Actinomycetota</taxon>
        <taxon>Actinomycetes</taxon>
        <taxon>Micrococcales</taxon>
        <taxon>Microbacteriaceae</taxon>
        <taxon>Microterricola</taxon>
    </lineage>
</organism>
<comment type="caution">
    <text evidence="11">The sequence shown here is derived from an EMBL/GenBank/DDBJ whole genome shotgun (WGS) entry which is preliminary data.</text>
</comment>
<dbReference type="GO" id="GO:0009252">
    <property type="term" value="P:peptidoglycan biosynthetic process"/>
    <property type="evidence" value="ECO:0007669"/>
    <property type="project" value="UniProtKB-KW"/>
</dbReference>
<dbReference type="RefSeq" id="WP_130505575.1">
    <property type="nucleotide sequence ID" value="NZ_SHLC01000001.1"/>
</dbReference>
<keyword evidence="11" id="KW-0121">Carboxypeptidase</keyword>
<dbReference type="Gene3D" id="3.40.710.10">
    <property type="entry name" value="DD-peptidase/beta-lactamase superfamily"/>
    <property type="match status" value="1"/>
</dbReference>
<dbReference type="InterPro" id="IPR012338">
    <property type="entry name" value="Beta-lactam/transpept-like"/>
</dbReference>
<dbReference type="Pfam" id="PF00768">
    <property type="entry name" value="Peptidase_S11"/>
    <property type="match status" value="1"/>
</dbReference>
<proteinExistence type="inferred from homology"/>
<keyword evidence="3" id="KW-0378">Hydrolase</keyword>
<keyword evidence="2" id="KW-0732">Signal</keyword>
<feature type="binding site" evidence="8">
    <location>
        <position position="261"/>
    </location>
    <ligand>
        <name>substrate</name>
    </ligand>
</feature>
<keyword evidence="4" id="KW-0133">Cell shape</keyword>
<keyword evidence="11" id="KW-0645">Protease</keyword>
<dbReference type="OrthoDB" id="5241551at2"/>
<evidence type="ECO:0000256" key="1">
    <source>
        <dbReference type="ARBA" id="ARBA00007164"/>
    </source>
</evidence>
<dbReference type="GO" id="GO:0071555">
    <property type="term" value="P:cell wall organization"/>
    <property type="evidence" value="ECO:0007669"/>
    <property type="project" value="UniProtKB-KW"/>
</dbReference>
<evidence type="ECO:0000259" key="10">
    <source>
        <dbReference type="Pfam" id="PF00768"/>
    </source>
</evidence>
<dbReference type="GO" id="GO:0008360">
    <property type="term" value="P:regulation of cell shape"/>
    <property type="evidence" value="ECO:0007669"/>
    <property type="project" value="UniProtKB-KW"/>
</dbReference>
<evidence type="ECO:0000256" key="7">
    <source>
        <dbReference type="PIRSR" id="PIRSR618044-1"/>
    </source>
</evidence>
<feature type="active site" description="Acyl-ester intermediate" evidence="7">
    <location>
        <position position="94"/>
    </location>
</feature>
<keyword evidence="12" id="KW-1185">Reference proteome</keyword>
<evidence type="ECO:0000256" key="9">
    <source>
        <dbReference type="RuleBase" id="RU004016"/>
    </source>
</evidence>
<dbReference type="EMBL" id="SHLC01000001">
    <property type="protein sequence ID" value="RZU65183.1"/>
    <property type="molecule type" value="Genomic_DNA"/>
</dbReference>
<protein>
    <submittedName>
        <fullName evidence="11">D-alanyl-D-alanine carboxypeptidase (Penicillin-binding protein 5/6)</fullName>
    </submittedName>
</protein>
<gene>
    <name evidence="11" type="ORF">EV379_1506</name>
</gene>
<feature type="active site" description="Proton acceptor" evidence="7">
    <location>
        <position position="97"/>
    </location>
</feature>